<dbReference type="InterPro" id="IPR004839">
    <property type="entry name" value="Aminotransferase_I/II_large"/>
</dbReference>
<dbReference type="AlphaFoldDB" id="A0LTR6"/>
<keyword evidence="8 12" id="KW-0663">Pyridoxal phosphate</keyword>
<protein>
    <recommendedName>
        <fullName evidence="5">8-amino-7-oxononanoate synthase</fullName>
        <ecNumber evidence="5">2.3.1.47</ecNumber>
    </recommendedName>
    <alternativeName>
        <fullName evidence="9">7-keto-8-amino-pelargonic acid synthase</fullName>
    </alternativeName>
    <alternativeName>
        <fullName evidence="10">8-amino-7-ketopelargonate synthase</fullName>
    </alternativeName>
</protein>
<comment type="subunit">
    <text evidence="4">Homodimer.</text>
</comment>
<evidence type="ECO:0000256" key="3">
    <source>
        <dbReference type="ARBA" id="ARBA00010008"/>
    </source>
</evidence>
<dbReference type="Proteomes" id="UP000008221">
    <property type="component" value="Chromosome"/>
</dbReference>
<dbReference type="RefSeq" id="WP_011719889.1">
    <property type="nucleotide sequence ID" value="NC_008578.1"/>
</dbReference>
<name>A0LTR6_ACIC1</name>
<keyword evidence="14" id="KW-0012">Acyltransferase</keyword>
<dbReference type="STRING" id="351607.Acel_1053"/>
<dbReference type="Gene3D" id="3.90.1150.10">
    <property type="entry name" value="Aspartate Aminotransferase, domain 1"/>
    <property type="match status" value="1"/>
</dbReference>
<comment type="pathway">
    <text evidence="2">Cofactor biosynthesis; biotin biosynthesis.</text>
</comment>
<evidence type="ECO:0000256" key="8">
    <source>
        <dbReference type="ARBA" id="ARBA00022898"/>
    </source>
</evidence>
<dbReference type="SUPFAM" id="SSF53383">
    <property type="entry name" value="PLP-dependent transferases"/>
    <property type="match status" value="1"/>
</dbReference>
<evidence type="ECO:0000256" key="9">
    <source>
        <dbReference type="ARBA" id="ARBA00032610"/>
    </source>
</evidence>
<comment type="cofactor">
    <cofactor evidence="1 12">
        <name>pyridoxal 5'-phosphate</name>
        <dbReference type="ChEBI" id="CHEBI:597326"/>
    </cofactor>
</comment>
<organism evidence="14 15">
    <name type="scientific">Acidothermus cellulolyticus (strain ATCC 43068 / DSM 8971 / 11B)</name>
    <dbReference type="NCBI Taxonomy" id="351607"/>
    <lineage>
        <taxon>Bacteria</taxon>
        <taxon>Bacillati</taxon>
        <taxon>Actinomycetota</taxon>
        <taxon>Actinomycetes</taxon>
        <taxon>Acidothermales</taxon>
        <taxon>Acidothermaceae</taxon>
        <taxon>Acidothermus</taxon>
    </lineage>
</organism>
<dbReference type="GO" id="GO:0008710">
    <property type="term" value="F:8-amino-7-oxononanoate synthase activity"/>
    <property type="evidence" value="ECO:0007669"/>
    <property type="project" value="UniProtKB-EC"/>
</dbReference>
<dbReference type="Pfam" id="PF00155">
    <property type="entry name" value="Aminotran_1_2"/>
    <property type="match status" value="1"/>
</dbReference>
<feature type="domain" description="Aminotransferase class I/classII large" evidence="13">
    <location>
        <begin position="40"/>
        <end position="380"/>
    </location>
</feature>
<dbReference type="InterPro" id="IPR001917">
    <property type="entry name" value="Aminotrans_II_pyridoxalP_BS"/>
</dbReference>
<evidence type="ECO:0000256" key="7">
    <source>
        <dbReference type="ARBA" id="ARBA00022756"/>
    </source>
</evidence>
<keyword evidence="15" id="KW-1185">Reference proteome</keyword>
<evidence type="ECO:0000256" key="4">
    <source>
        <dbReference type="ARBA" id="ARBA00011738"/>
    </source>
</evidence>
<evidence type="ECO:0000259" key="13">
    <source>
        <dbReference type="Pfam" id="PF00155"/>
    </source>
</evidence>
<dbReference type="GO" id="GO:0030170">
    <property type="term" value="F:pyridoxal phosphate binding"/>
    <property type="evidence" value="ECO:0007669"/>
    <property type="project" value="InterPro"/>
</dbReference>
<comment type="similarity">
    <text evidence="3">Belongs to the class-II pyridoxal-phosphate-dependent aminotransferase family. BioF subfamily.</text>
</comment>
<evidence type="ECO:0000256" key="6">
    <source>
        <dbReference type="ARBA" id="ARBA00022679"/>
    </source>
</evidence>
<evidence type="ECO:0000313" key="14">
    <source>
        <dbReference type="EMBL" id="ABK52826.1"/>
    </source>
</evidence>
<comment type="catalytic activity">
    <reaction evidence="11">
        <text>6-carboxyhexanoyl-[ACP] + L-alanine + H(+) = (8S)-8-amino-7-oxononanoate + holo-[ACP] + CO2</text>
        <dbReference type="Rhea" id="RHEA:42288"/>
        <dbReference type="Rhea" id="RHEA-COMP:9685"/>
        <dbReference type="Rhea" id="RHEA-COMP:9955"/>
        <dbReference type="ChEBI" id="CHEBI:15378"/>
        <dbReference type="ChEBI" id="CHEBI:16526"/>
        <dbReference type="ChEBI" id="CHEBI:57972"/>
        <dbReference type="ChEBI" id="CHEBI:64479"/>
        <dbReference type="ChEBI" id="CHEBI:78846"/>
        <dbReference type="ChEBI" id="CHEBI:149468"/>
        <dbReference type="EC" id="2.3.1.47"/>
    </reaction>
</comment>
<evidence type="ECO:0000256" key="5">
    <source>
        <dbReference type="ARBA" id="ARBA00013187"/>
    </source>
</evidence>
<evidence type="ECO:0000256" key="2">
    <source>
        <dbReference type="ARBA" id="ARBA00004746"/>
    </source>
</evidence>
<evidence type="ECO:0000256" key="11">
    <source>
        <dbReference type="ARBA" id="ARBA00047715"/>
    </source>
</evidence>
<dbReference type="HOGENOM" id="CLU_015846_11_2_11"/>
<evidence type="ECO:0000256" key="1">
    <source>
        <dbReference type="ARBA" id="ARBA00001933"/>
    </source>
</evidence>
<evidence type="ECO:0000313" key="15">
    <source>
        <dbReference type="Proteomes" id="UP000008221"/>
    </source>
</evidence>
<dbReference type="eggNOG" id="COG0156">
    <property type="taxonomic scope" value="Bacteria"/>
</dbReference>
<dbReference type="InterPro" id="IPR050087">
    <property type="entry name" value="AON_synthase_class-II"/>
</dbReference>
<dbReference type="GO" id="GO:0009102">
    <property type="term" value="P:biotin biosynthetic process"/>
    <property type="evidence" value="ECO:0007669"/>
    <property type="project" value="UniProtKB-KW"/>
</dbReference>
<dbReference type="Gene3D" id="3.40.640.10">
    <property type="entry name" value="Type I PLP-dependent aspartate aminotransferase-like (Major domain)"/>
    <property type="match status" value="1"/>
</dbReference>
<dbReference type="InterPro" id="IPR015421">
    <property type="entry name" value="PyrdxlP-dep_Trfase_major"/>
</dbReference>
<gene>
    <name evidence="14" type="ordered locus">Acel_1053</name>
</gene>
<accession>A0LTR6</accession>
<evidence type="ECO:0000256" key="12">
    <source>
        <dbReference type="RuleBase" id="RU003693"/>
    </source>
</evidence>
<dbReference type="FunCoup" id="A0LTR6">
    <property type="interactions" value="234"/>
</dbReference>
<dbReference type="PANTHER" id="PTHR13693">
    <property type="entry name" value="CLASS II AMINOTRANSFERASE/8-AMINO-7-OXONONANOATE SYNTHASE"/>
    <property type="match status" value="1"/>
</dbReference>
<dbReference type="InterPro" id="IPR015422">
    <property type="entry name" value="PyrdxlP-dep_Trfase_small"/>
</dbReference>
<dbReference type="InParanoid" id="A0LTR6"/>
<dbReference type="InterPro" id="IPR015424">
    <property type="entry name" value="PyrdxlP-dep_Trfase"/>
</dbReference>
<evidence type="ECO:0000256" key="10">
    <source>
        <dbReference type="ARBA" id="ARBA00033381"/>
    </source>
</evidence>
<sequence>MTATEIRDPAGWLARLRRRRALRERAGLGRTLRSRDPTENVLDLAGNDYLGLTRDPRVLSAAAEALTMYGAGAGGSRLVRGSTRLHAQLEQAVAHLLGQPAALVFSSGYLANLAAVAGVVGPGTVIVRDAHVHASLIDACRLTGAQTEVAAHADVTDLAAKLEKFSARPLVVVTESVFSVDGDLAPLREVHALCRRFGAILVVDDAHAVGILGPDGGGAVRAAGLADEPDVVVTATLSKAFGAAGGIVAGPTDFIDHLMQTARPFIYDTALPPAITAAAHAALGIIRHSPELRDSVRRRAATAAEFLRSQGLTVVRTPAAGILAVAAPTAEAAVQWAAACHAEQVAVGCFRPPSTPDPISRLRLTVNARLSEEDFAAAVRVVVATAPAGRVSSRRHVPGSDED</sequence>
<dbReference type="PROSITE" id="PS00599">
    <property type="entry name" value="AA_TRANSFER_CLASS_2"/>
    <property type="match status" value="1"/>
</dbReference>
<dbReference type="EMBL" id="CP000481">
    <property type="protein sequence ID" value="ABK52826.1"/>
    <property type="molecule type" value="Genomic_DNA"/>
</dbReference>
<dbReference type="KEGG" id="ace:Acel_1053"/>
<dbReference type="EC" id="2.3.1.47" evidence="5"/>
<keyword evidence="6 14" id="KW-0808">Transferase</keyword>
<keyword evidence="7" id="KW-0093">Biotin biosynthesis</keyword>
<reference evidence="14 15" key="1">
    <citation type="journal article" date="2009" name="Genome Res.">
        <title>Complete genome of the cellulolytic thermophile Acidothermus cellulolyticus 11B provides insights into its ecophysiological and evolutionary adaptations.</title>
        <authorList>
            <person name="Barabote R.D."/>
            <person name="Xie G."/>
            <person name="Leu D.H."/>
            <person name="Normand P."/>
            <person name="Necsulea A."/>
            <person name="Daubin V."/>
            <person name="Medigue C."/>
            <person name="Adney W.S."/>
            <person name="Xu X.C."/>
            <person name="Lapidus A."/>
            <person name="Parales R.E."/>
            <person name="Detter C."/>
            <person name="Pujic P."/>
            <person name="Bruce D."/>
            <person name="Lavire C."/>
            <person name="Challacombe J.F."/>
            <person name="Brettin T.S."/>
            <person name="Berry A.M."/>
        </authorList>
    </citation>
    <scope>NUCLEOTIDE SEQUENCE [LARGE SCALE GENOMIC DNA]</scope>
    <source>
        <strain evidence="15">ATCC 43068 / DSM 8971 / 11B</strain>
    </source>
</reference>
<dbReference type="PANTHER" id="PTHR13693:SF100">
    <property type="entry name" value="8-AMINO-7-OXONONANOATE SYNTHASE"/>
    <property type="match status" value="1"/>
</dbReference>
<proteinExistence type="inferred from homology"/>